<reference evidence="1" key="2">
    <citation type="journal article" date="2015" name="Fish Shellfish Immunol.">
        <title>Early steps in the European eel (Anguilla anguilla)-Vibrio vulnificus interaction in the gills: Role of the RtxA13 toxin.</title>
        <authorList>
            <person name="Callol A."/>
            <person name="Pajuelo D."/>
            <person name="Ebbesson L."/>
            <person name="Teles M."/>
            <person name="MacKenzie S."/>
            <person name="Amaro C."/>
        </authorList>
    </citation>
    <scope>NUCLEOTIDE SEQUENCE</scope>
</reference>
<accession>A0A0E9T734</accession>
<dbReference type="AlphaFoldDB" id="A0A0E9T734"/>
<name>A0A0E9T734_ANGAN</name>
<dbReference type="EMBL" id="GBXM01059113">
    <property type="protein sequence ID" value="JAH49464.1"/>
    <property type="molecule type" value="Transcribed_RNA"/>
</dbReference>
<evidence type="ECO:0000313" key="1">
    <source>
        <dbReference type="EMBL" id="JAH49464.1"/>
    </source>
</evidence>
<proteinExistence type="predicted"/>
<sequence length="40" mass="3977">MHAPGLLTASSTAGRESFHCGTAVSTASLPATKQDTVTCA</sequence>
<organism evidence="1">
    <name type="scientific">Anguilla anguilla</name>
    <name type="common">European freshwater eel</name>
    <name type="synonym">Muraena anguilla</name>
    <dbReference type="NCBI Taxonomy" id="7936"/>
    <lineage>
        <taxon>Eukaryota</taxon>
        <taxon>Metazoa</taxon>
        <taxon>Chordata</taxon>
        <taxon>Craniata</taxon>
        <taxon>Vertebrata</taxon>
        <taxon>Euteleostomi</taxon>
        <taxon>Actinopterygii</taxon>
        <taxon>Neopterygii</taxon>
        <taxon>Teleostei</taxon>
        <taxon>Anguilliformes</taxon>
        <taxon>Anguillidae</taxon>
        <taxon>Anguilla</taxon>
    </lineage>
</organism>
<reference evidence="1" key="1">
    <citation type="submission" date="2014-11" db="EMBL/GenBank/DDBJ databases">
        <authorList>
            <person name="Amaro Gonzalez C."/>
        </authorList>
    </citation>
    <scope>NUCLEOTIDE SEQUENCE</scope>
</reference>
<protein>
    <submittedName>
        <fullName evidence="1">Uncharacterized protein</fullName>
    </submittedName>
</protein>